<evidence type="ECO:0000256" key="1">
    <source>
        <dbReference type="ARBA" id="ARBA00022443"/>
    </source>
</evidence>
<dbReference type="RefSeq" id="XP_018019381.2">
    <property type="nucleotide sequence ID" value="XM_018163892.2"/>
</dbReference>
<dbReference type="InterPro" id="IPR001660">
    <property type="entry name" value="SAM"/>
</dbReference>
<feature type="region of interest" description="Disordered" evidence="3">
    <location>
        <begin position="480"/>
        <end position="499"/>
    </location>
</feature>
<proteinExistence type="predicted"/>
<feature type="region of interest" description="Disordered" evidence="3">
    <location>
        <begin position="165"/>
        <end position="188"/>
    </location>
</feature>
<dbReference type="SMART" id="SM00454">
    <property type="entry name" value="SAM"/>
    <property type="match status" value="1"/>
</dbReference>
<feature type="compositionally biased region" description="Gly residues" evidence="3">
    <location>
        <begin position="28"/>
        <end position="46"/>
    </location>
</feature>
<keyword evidence="6" id="KW-1185">Reference proteome</keyword>
<evidence type="ECO:0000313" key="7">
    <source>
        <dbReference type="RefSeq" id="XP_018019381.2"/>
    </source>
</evidence>
<dbReference type="InterPro" id="IPR001452">
    <property type="entry name" value="SH3_domain"/>
</dbReference>
<protein>
    <submittedName>
        <fullName evidence="7">Uncharacterized protein LOC108675850</fullName>
    </submittedName>
</protein>
<dbReference type="InterPro" id="IPR013761">
    <property type="entry name" value="SAM/pointed_sf"/>
</dbReference>
<dbReference type="SMART" id="SM00326">
    <property type="entry name" value="SH3"/>
    <property type="match status" value="1"/>
</dbReference>
<sequence length="855" mass="92748">MPSKSDREGEVRCTEVGVNGGRVDADRGGGGGGGGEGSGGDGGGQVMPGLPLHWYDEPPYESDPEDFLFGSSDCHSGEDESSRSLRDSLREEDVISLRTAGDICLPRTAPECVPLLDGSAAYLARDGPPISYYQQTPCHFKVYDGRALDHAYRQHQECETYREHWSGNGSLRDPRTKSKADKRDKDKFHKIDKENDKYYCKNTSKKSNNKHRSVRGLSSRSSRPAGSPPGSVCSSAPVQLLSQLSQQPVYDNISGVCISRPSMPIHTSSRGGTVLTSSSCNAAANLHQYVNGTNWSSHGQPVLPHYRPFPPTQQQALHYQSQYYCPTQSGSSNNRSVMNGTTYSTGDQQVPAAPSRHNLQLRGLSSSQSHYLHMQGQHAPSDPAMVASTSPDYELRWDLHNVTAASGPTRLSSASVENHRSDPSGLCLSNLMSRGSISGGSDDGHSAAPSSDCEDGEKSDSASLINRFRGLHKDMLHKIAKVKSPRGAPSTGDDLQVDGRVADGRCHAPCSSDADGVTLRKRANSESGPQSPPSPAPYTGPFIGRAVALTDFQPSPYDVDLLKLNKGDVIDIISKSPSGQWRGCVDGRVGNFKFIFVEEETERDRLHRKLRGQRSSPLEQFPHASLEALLRHYKLGHLLQLFILHGYETLDQLRELEEQDLDSLGIRDTDTRATLLAAVTSILEYEQTSIVCHVSEASVTNNTSSSSRDSGFMDHKTLNAGLIPEVEYGNADGRQSSPSTDNSSGYQSRGNYNIAHPGDVSSTLQEVPDTTLDSTSSTEEDLTSKEFKKNNIARAPSDLDTREPDSYRATPVLVRPGTPDSSPRLRKKVTDDRDGDASARCSSDTGVSLHSDAGQ</sequence>
<dbReference type="PROSITE" id="PS50105">
    <property type="entry name" value="SAM_DOMAIN"/>
    <property type="match status" value="1"/>
</dbReference>
<keyword evidence="1 2" id="KW-0728">SH3 domain</keyword>
<feature type="region of interest" description="Disordered" evidence="3">
    <location>
        <begin position="728"/>
        <end position="855"/>
    </location>
</feature>
<name>A0A8B7P2X5_HYAAZ</name>
<dbReference type="GeneID" id="108675850"/>
<dbReference type="Proteomes" id="UP000694843">
    <property type="component" value="Unplaced"/>
</dbReference>
<dbReference type="InterPro" id="IPR036028">
    <property type="entry name" value="SH3-like_dom_sf"/>
</dbReference>
<dbReference type="OrthoDB" id="10047268at2759"/>
<feature type="region of interest" description="Disordered" evidence="3">
    <location>
        <begin position="1"/>
        <end position="89"/>
    </location>
</feature>
<feature type="compositionally biased region" description="Polar residues" evidence="3">
    <location>
        <begin position="840"/>
        <end position="855"/>
    </location>
</feature>
<feature type="compositionally biased region" description="Basic residues" evidence="3">
    <location>
        <begin position="203"/>
        <end position="214"/>
    </location>
</feature>
<dbReference type="Pfam" id="PF07647">
    <property type="entry name" value="SAM_2"/>
    <property type="match status" value="1"/>
</dbReference>
<dbReference type="InterPro" id="IPR051725">
    <property type="entry name" value="SAM-SH3_domain_protein"/>
</dbReference>
<evidence type="ECO:0000256" key="2">
    <source>
        <dbReference type="PROSITE-ProRule" id="PRU00192"/>
    </source>
</evidence>
<feature type="region of interest" description="Disordered" evidence="3">
    <location>
        <begin position="512"/>
        <end position="539"/>
    </location>
</feature>
<accession>A0A8B7P2X5</accession>
<dbReference type="PANTHER" id="PTHR12301:SF10">
    <property type="match status" value="1"/>
</dbReference>
<feature type="compositionally biased region" description="Basic and acidic residues" evidence="3">
    <location>
        <begin position="75"/>
        <end position="89"/>
    </location>
</feature>
<feature type="compositionally biased region" description="Basic and acidic residues" evidence="3">
    <location>
        <begin position="1"/>
        <end position="13"/>
    </location>
</feature>
<feature type="compositionally biased region" description="Basic and acidic residues" evidence="3">
    <location>
        <begin position="172"/>
        <end position="188"/>
    </location>
</feature>
<feature type="compositionally biased region" description="Low complexity" evidence="3">
    <location>
        <begin position="433"/>
        <end position="451"/>
    </location>
</feature>
<feature type="region of interest" description="Disordered" evidence="3">
    <location>
        <begin position="408"/>
        <end position="461"/>
    </location>
</feature>
<feature type="region of interest" description="Disordered" evidence="3">
    <location>
        <begin position="200"/>
        <end position="234"/>
    </location>
</feature>
<dbReference type="AlphaFoldDB" id="A0A8B7P2X5"/>
<feature type="compositionally biased region" description="Low complexity" evidence="3">
    <location>
        <begin position="215"/>
        <end position="234"/>
    </location>
</feature>
<dbReference type="Gene3D" id="1.10.150.50">
    <property type="entry name" value="Transcription Factor, Ets-1"/>
    <property type="match status" value="1"/>
</dbReference>
<dbReference type="SUPFAM" id="SSF47769">
    <property type="entry name" value="SAM/Pointed domain"/>
    <property type="match status" value="1"/>
</dbReference>
<feature type="compositionally biased region" description="Polar residues" evidence="3">
    <location>
        <begin position="733"/>
        <end position="751"/>
    </location>
</feature>
<evidence type="ECO:0000256" key="3">
    <source>
        <dbReference type="SAM" id="MobiDB-lite"/>
    </source>
</evidence>
<reference evidence="7" key="1">
    <citation type="submission" date="2025-08" db="UniProtKB">
        <authorList>
            <consortium name="RefSeq"/>
        </authorList>
    </citation>
    <scope>IDENTIFICATION</scope>
    <source>
        <tissue evidence="7">Whole organism</tissue>
    </source>
</reference>
<dbReference type="PANTHER" id="PTHR12301">
    <property type="entry name" value="SAM-DOMAIN, SH3 AND NUCLEAR LOCALIZATION SIGNALS PROTEIN RELATED"/>
    <property type="match status" value="1"/>
</dbReference>
<evidence type="ECO:0000259" key="4">
    <source>
        <dbReference type="PROSITE" id="PS50002"/>
    </source>
</evidence>
<evidence type="ECO:0000259" key="5">
    <source>
        <dbReference type="PROSITE" id="PS50105"/>
    </source>
</evidence>
<dbReference type="PROSITE" id="PS50002">
    <property type="entry name" value="SH3"/>
    <property type="match status" value="1"/>
</dbReference>
<dbReference type="Gene3D" id="2.30.30.40">
    <property type="entry name" value="SH3 Domains"/>
    <property type="match status" value="1"/>
</dbReference>
<dbReference type="KEGG" id="hazt:108675850"/>
<feature type="domain" description="SH3" evidence="4">
    <location>
        <begin position="541"/>
        <end position="602"/>
    </location>
</feature>
<evidence type="ECO:0000313" key="6">
    <source>
        <dbReference type="Proteomes" id="UP000694843"/>
    </source>
</evidence>
<feature type="compositionally biased region" description="Basic and acidic residues" evidence="3">
    <location>
        <begin position="797"/>
        <end position="806"/>
    </location>
</feature>
<feature type="domain" description="SAM" evidence="5">
    <location>
        <begin position="626"/>
        <end position="685"/>
    </location>
</feature>
<feature type="compositionally biased region" description="Basic and acidic residues" evidence="3">
    <location>
        <begin position="828"/>
        <end position="837"/>
    </location>
</feature>
<organism evidence="6 7">
    <name type="scientific">Hyalella azteca</name>
    <name type="common">Amphipod</name>
    <dbReference type="NCBI Taxonomy" id="294128"/>
    <lineage>
        <taxon>Eukaryota</taxon>
        <taxon>Metazoa</taxon>
        <taxon>Ecdysozoa</taxon>
        <taxon>Arthropoda</taxon>
        <taxon>Crustacea</taxon>
        <taxon>Multicrustacea</taxon>
        <taxon>Malacostraca</taxon>
        <taxon>Eumalacostraca</taxon>
        <taxon>Peracarida</taxon>
        <taxon>Amphipoda</taxon>
        <taxon>Senticaudata</taxon>
        <taxon>Talitrida</taxon>
        <taxon>Talitroidea</taxon>
        <taxon>Hyalellidae</taxon>
        <taxon>Hyalella</taxon>
    </lineage>
</organism>
<gene>
    <name evidence="7" type="primary">LOC108675850</name>
</gene>
<dbReference type="SUPFAM" id="SSF50044">
    <property type="entry name" value="SH3-domain"/>
    <property type="match status" value="1"/>
</dbReference>